<evidence type="ECO:0000313" key="2">
    <source>
        <dbReference type="EMBL" id="ANG63918.1"/>
    </source>
</evidence>
<protein>
    <recommendedName>
        <fullName evidence="4">Molecular chaperone DnaJ</fullName>
    </recommendedName>
</protein>
<dbReference type="Proteomes" id="UP000078070">
    <property type="component" value="Chromosome"/>
</dbReference>
<name>A0A1A9F214_9GAMM</name>
<dbReference type="OrthoDB" id="6113916at2"/>
<organism evidence="2 3">
    <name type="scientific">Marinobacterium aestuarii</name>
    <dbReference type="NCBI Taxonomy" id="1821621"/>
    <lineage>
        <taxon>Bacteria</taxon>
        <taxon>Pseudomonadati</taxon>
        <taxon>Pseudomonadota</taxon>
        <taxon>Gammaproteobacteria</taxon>
        <taxon>Oceanospirillales</taxon>
        <taxon>Oceanospirillaceae</taxon>
        <taxon>Marinobacterium</taxon>
    </lineage>
</organism>
<reference evidence="3" key="1">
    <citation type="submission" date="2016-05" db="EMBL/GenBank/DDBJ databases">
        <authorList>
            <person name="Baek K."/>
            <person name="Yang S.-J."/>
        </authorList>
    </citation>
    <scope>NUCLEOTIDE SEQUENCE [LARGE SCALE GENOMIC DNA]</scope>
    <source>
        <strain evidence="3">ST58-10</strain>
    </source>
</reference>
<feature type="region of interest" description="Disordered" evidence="1">
    <location>
        <begin position="1"/>
        <end position="23"/>
    </location>
</feature>
<dbReference type="KEGG" id="mars:A8C75_16500"/>
<reference evidence="2 3" key="2">
    <citation type="journal article" date="2018" name="Int. J. Syst. Evol. Microbiol.">
        <title>Marinobacterium aestuarii sp. nov., a benzene-degrading marine bacterium isolated from estuary sediment.</title>
        <authorList>
            <person name="Bae S.S."/>
            <person name="Jung J."/>
            <person name="Chung D."/>
            <person name="Baek K."/>
        </authorList>
    </citation>
    <scope>NUCLEOTIDE SEQUENCE [LARGE SCALE GENOMIC DNA]</scope>
    <source>
        <strain evidence="2 3">ST58-10</strain>
    </source>
</reference>
<feature type="compositionally biased region" description="Basic and acidic residues" evidence="1">
    <location>
        <begin position="152"/>
        <end position="171"/>
    </location>
</feature>
<feature type="compositionally biased region" description="Low complexity" evidence="1">
    <location>
        <begin position="7"/>
        <end position="22"/>
    </location>
</feature>
<gene>
    <name evidence="2" type="ORF">A8C75_16500</name>
</gene>
<sequence>MNIDTLPEQPEQPASPAAPTSALQKRFDRLRKNLEREEKRRQKLVRELDELGHIYAKQVLPRLKNNHRMLKTLLQRLIDFSERKNLRQGHRETLEAWLYELLEQVALYDRKEAAAIAQQYMRTQLEIFGTASHIPQPHSHADAEADDDDSADDSHHAAPESDKDKAAKQDTPEADAAGAGDEAPERQNAEQVPAVDHKWLRQLFRRAAQALHPDREQDPAQREHKEQLMTELLQARDNNDMMAVMTLYQQHVASDALQIPESAFEALCLSVQAQIQRVQLEKNDYIQSDPQRAFVHYHLYADSRRKQAQNLDRLLDRIRLMRLQIPGVLDELRTLKDLKRELQYRQQDRF</sequence>
<accession>A0A1A9F214</accession>
<evidence type="ECO:0000256" key="1">
    <source>
        <dbReference type="SAM" id="MobiDB-lite"/>
    </source>
</evidence>
<keyword evidence="3" id="KW-1185">Reference proteome</keyword>
<proteinExistence type="predicted"/>
<dbReference type="RefSeq" id="WP_067384925.1">
    <property type="nucleotide sequence ID" value="NZ_CP015839.1"/>
</dbReference>
<evidence type="ECO:0008006" key="4">
    <source>
        <dbReference type="Google" id="ProtNLM"/>
    </source>
</evidence>
<dbReference type="EMBL" id="CP015839">
    <property type="protein sequence ID" value="ANG63918.1"/>
    <property type="molecule type" value="Genomic_DNA"/>
</dbReference>
<feature type="region of interest" description="Disordered" evidence="1">
    <location>
        <begin position="133"/>
        <end position="195"/>
    </location>
</feature>
<evidence type="ECO:0000313" key="3">
    <source>
        <dbReference type="Proteomes" id="UP000078070"/>
    </source>
</evidence>
<dbReference type="AlphaFoldDB" id="A0A1A9F214"/>
<dbReference type="STRING" id="1821621.A8C75_16500"/>